<comment type="caution">
    <text evidence="1">The sequence shown here is derived from an EMBL/GenBank/DDBJ whole genome shotgun (WGS) entry which is preliminary data.</text>
</comment>
<accession>V6HWZ3</accession>
<dbReference type="EMBL" id="AHMT02000049">
    <property type="protein sequence ID" value="EQA61532.1"/>
    <property type="molecule type" value="Genomic_DNA"/>
</dbReference>
<evidence type="ECO:0008006" key="3">
    <source>
        <dbReference type="Google" id="ProtNLM"/>
    </source>
</evidence>
<dbReference type="InterPro" id="IPR032593">
    <property type="entry name" value="DUF4907"/>
</dbReference>
<evidence type="ECO:0000313" key="1">
    <source>
        <dbReference type="EMBL" id="EQA61532.1"/>
    </source>
</evidence>
<gene>
    <name evidence="1" type="ORF">LEP1GSC062_2608</name>
</gene>
<proteinExistence type="predicted"/>
<name>V6HWZ3_9LEPT</name>
<organism evidence="1 2">
    <name type="scientific">Leptospira alexanderi serovar Manhao 3 str. L 60</name>
    <dbReference type="NCBI Taxonomy" id="1049759"/>
    <lineage>
        <taxon>Bacteria</taxon>
        <taxon>Pseudomonadati</taxon>
        <taxon>Spirochaetota</taxon>
        <taxon>Spirochaetia</taxon>
        <taxon>Leptospirales</taxon>
        <taxon>Leptospiraceae</taxon>
        <taxon>Leptospira</taxon>
    </lineage>
</organism>
<keyword evidence="2" id="KW-1185">Reference proteome</keyword>
<protein>
    <recommendedName>
        <fullName evidence="3">DUF4907 domain-containing protein</fullName>
    </recommendedName>
</protein>
<dbReference type="OrthoDB" id="674043at2"/>
<dbReference type="Pfam" id="PF16250">
    <property type="entry name" value="DUF4907"/>
    <property type="match status" value="1"/>
</dbReference>
<sequence>MKEKILILLCLCILNVLCKPHKTEKNQQTSGTGKSSSYTNAEIRIQTFDVNSGEYGYDVYVNGSLFVHQPHIPGRHGTEGFQNQKQAEQVATLVSEKIRKGLIPPTITREEVENAISHSRN</sequence>
<evidence type="ECO:0000313" key="2">
    <source>
        <dbReference type="Proteomes" id="UP000018747"/>
    </source>
</evidence>
<dbReference type="AlphaFoldDB" id="V6HWZ3"/>
<reference evidence="1" key="1">
    <citation type="submission" date="2013-05" db="EMBL/GenBank/DDBJ databases">
        <authorList>
            <person name="Harkins D.M."/>
            <person name="Durkin A.S."/>
            <person name="Brinkac L.M."/>
            <person name="Haft D.H."/>
            <person name="Selengut J.D."/>
            <person name="Sanka R."/>
            <person name="DePew J."/>
            <person name="Purushe J."/>
            <person name="Hartskeerl R.A."/>
            <person name="Ahmed A."/>
            <person name="van der Linden H."/>
            <person name="Goris M.G.A."/>
            <person name="Vinetz J.M."/>
            <person name="Sutton G.G."/>
            <person name="Nierman W.C."/>
            <person name="Fouts D.E."/>
        </authorList>
    </citation>
    <scope>NUCLEOTIDE SEQUENCE [LARGE SCALE GENOMIC DNA]</scope>
    <source>
        <strain evidence="1">L 60</strain>
    </source>
</reference>
<dbReference type="RefSeq" id="WP_020984728.1">
    <property type="nucleotide sequence ID" value="NZ_AHMT02000049.1"/>
</dbReference>
<dbReference type="Proteomes" id="UP000018747">
    <property type="component" value="Unassembled WGS sequence"/>
</dbReference>